<feature type="compositionally biased region" description="Polar residues" evidence="10">
    <location>
        <begin position="997"/>
        <end position="1007"/>
    </location>
</feature>
<feature type="transmembrane region" description="Helical" evidence="11">
    <location>
        <begin position="188"/>
        <end position="206"/>
    </location>
</feature>
<evidence type="ECO:0000256" key="10">
    <source>
        <dbReference type="SAM" id="MobiDB-lite"/>
    </source>
</evidence>
<keyword evidence="6" id="KW-0493">Microtubule</keyword>
<feature type="transmembrane region" description="Helical" evidence="11">
    <location>
        <begin position="121"/>
        <end position="140"/>
    </location>
</feature>
<evidence type="ECO:0000256" key="2">
    <source>
        <dbReference type="ARBA" id="ARBA00004186"/>
    </source>
</evidence>
<evidence type="ECO:0000259" key="12">
    <source>
        <dbReference type="SMART" id="SM01349"/>
    </source>
</evidence>
<dbReference type="SUPFAM" id="SSF48371">
    <property type="entry name" value="ARM repeat"/>
    <property type="match status" value="1"/>
</dbReference>
<dbReference type="Pfam" id="PF01694">
    <property type="entry name" value="Rhomboid"/>
    <property type="match status" value="1"/>
</dbReference>
<dbReference type="InterPro" id="IPR024395">
    <property type="entry name" value="CLASP_N_dom"/>
</dbReference>
<dbReference type="GO" id="GO:0090307">
    <property type="term" value="P:mitotic spindle assembly"/>
    <property type="evidence" value="ECO:0007669"/>
    <property type="project" value="TreeGrafter"/>
</dbReference>
<proteinExistence type="inferred from homology"/>
<evidence type="ECO:0000256" key="11">
    <source>
        <dbReference type="SAM" id="Phobius"/>
    </source>
</evidence>
<feature type="region of interest" description="Disordered" evidence="10">
    <location>
        <begin position="92"/>
        <end position="113"/>
    </location>
</feature>
<feature type="compositionally biased region" description="Polar residues" evidence="10">
    <location>
        <begin position="651"/>
        <end position="667"/>
    </location>
</feature>
<dbReference type="PANTHER" id="PTHR21567">
    <property type="entry name" value="CLASP"/>
    <property type="match status" value="1"/>
</dbReference>
<dbReference type="Proteomes" id="UP001383192">
    <property type="component" value="Unassembled WGS sequence"/>
</dbReference>
<feature type="domain" description="TOG" evidence="12">
    <location>
        <begin position="702"/>
        <end position="946"/>
    </location>
</feature>
<keyword evidence="8 11" id="KW-1133">Transmembrane helix</keyword>
<keyword evidence="7" id="KW-0498">Mitosis</keyword>
<sequence>MSRFLLNVHHAFRNPSFAVQSASKARLPSELLTGRLCTLKYPRTIVSTSAIQTLSAKPSVAPTPAPRPSFLSLEHSRSVNWIRSSWLSQIPQLGGRTRPRGGSSSNGGSSRNPLDDIPQNYVFYGIIGINVVVFLAWQSAEAEAKHKRNLGPLVSMYNNFTSSWRNLSEGRPWTLITSMFSQKDIGHFFFNGFAFFFMARPVLQMLGSKSFLALYCAGGLIASLTSMFFNNNIRNRDPHCLGASAAVYSIITLLACAAPNLTFQIYGIIPVPAWLCVSGMFAYDMFGAVKDSGGTTDQRTRREVDKCLRDEISVHCLHQPCSFELGTLQYLELNFLAMDSSESKLEKLLSQLRNNDVDVKIDALNKLQAEAESGIEIDDPEALINVLKTCLRTSNLHLSAATLSVLPIIIPLLVSRPFNISLPRNGQASTHSSTSSSAPSSIVDAVTLRHVLNAFLPPGGLFDRLGDREKAQAKARETLVALGGLAFRAPGQSTLSSSSRAGKGPETPLAMYERFLRESGLSSKVWKVREQSILALVNIRRQHHMFPIRPYLSLLVGCLEDTDAHVRDCARQSVVELFTGPSVTDAARADLKKEMTKRNVRKTIVEGVLSKLLGSAVFDNGSNPTSREGSENGDIRPKEYVPPSIALQQRKASAASITSMPRTTSYGSVKEIPRPLSRAAAATPPPLPSPTTDGSSEVSPVYIASAKDLETEFQNMAKYFEGKETEHNWSPREQAIQRVRGMLKGDVHHRYSDIFIVSLKEFIQWSLKTLASLRTTVAVNTCNLYCELAAALGHALDPYCETLVSNLLRMATLTKKMTAQQSQLAVTALITHTSGNPRIFVTFLSQTLQEKSVQARTYAVAHFKHYLETHGQRVKHAPEADVVEKAIKKALGDGNPSVKENARVCFWVFESVWKDRGITILTGLDPTARKQLEKVCPDPNAVSTLPSAAPTPAKKSSIAAAIAASRAKAKAIAAAPPSLRHQATSASHVPARRPNSPGLSKSVSSTPGPRPSSPLRMSASPPSPSPRTRTVSSNFVRTTSAPALQSHSRTVSGGSGPRPMSPPSPSAERSAHRRTASPLAHPPTLRRAMQTALPDSPPSTGPSPSRQSVLFKAKPVSTSIPAAMRASVLPMDAAGFDDDSLLLAQAIPLPEEDSDSEVDHSINLMSFSGFSPQDRAKRPPPAPASNSRTRSLSPRSVDSKAMIGVSNALSTDSVADLSQVGGQVLVEDALRARAEQAESAAERLLELVEPEDDGPHHHTLPPSLLVGSSAASGHSTPKVIKVLPVKSKQIPLTPVSQSSHSHATMVMRQAALFRDSPVRNGKPASLLDMMQEKKVETGWWLKRKTVLNQRKGLPPGTDADTQLQIWIKALEDGTTDQSILRQLVYLCLDYPAYGDETGMMSPLSPDVGLPGSPSPFVDSNSLSSLGHHPDLWEKNKNFDRLFAALINWLGNSFDCDESDLEHGLMVLWQMHESLGVHLEGRETDLFGVLFQVRYCNRFNVLEATNTIRDALTNKIEPVYGLTTMHASLKTFHAEPTPPSSSAEIKAATYAFGLIALGKFILRLPAEIAEEELPRIRGTLISGLNDASSLVVREAAAAAIISAQMVLQDETHLFTLLDGLQDEKKNLLTYLFDKHGARGSGSVGGMEKLQKELRRLDTRTSTPPRAPILASS</sequence>
<feature type="transmembrane region" description="Helical" evidence="11">
    <location>
        <begin position="396"/>
        <end position="414"/>
    </location>
</feature>
<dbReference type="InterPro" id="IPR035952">
    <property type="entry name" value="Rhomboid-like_sf"/>
</dbReference>
<keyword evidence="9 11" id="KW-0472">Membrane</keyword>
<dbReference type="GO" id="GO:0004252">
    <property type="term" value="F:serine-type endopeptidase activity"/>
    <property type="evidence" value="ECO:0007669"/>
    <property type="project" value="InterPro"/>
</dbReference>
<feature type="transmembrane region" description="Helical" evidence="11">
    <location>
        <begin position="241"/>
        <end position="261"/>
    </location>
</feature>
<organism evidence="13 14">
    <name type="scientific">Paramarasmius palmivorus</name>
    <dbReference type="NCBI Taxonomy" id="297713"/>
    <lineage>
        <taxon>Eukaryota</taxon>
        <taxon>Fungi</taxon>
        <taxon>Dikarya</taxon>
        <taxon>Basidiomycota</taxon>
        <taxon>Agaricomycotina</taxon>
        <taxon>Agaricomycetes</taxon>
        <taxon>Agaricomycetidae</taxon>
        <taxon>Agaricales</taxon>
        <taxon>Marasmiineae</taxon>
        <taxon>Marasmiaceae</taxon>
        <taxon>Paramarasmius</taxon>
    </lineage>
</organism>
<name>A0AAW0EAS1_9AGAR</name>
<comment type="caution">
    <text evidence="13">The sequence shown here is derived from an EMBL/GenBank/DDBJ whole genome shotgun (WGS) entry which is preliminary data.</text>
</comment>
<feature type="region of interest" description="Disordered" evidence="10">
    <location>
        <begin position="973"/>
        <end position="1083"/>
    </location>
</feature>
<keyword evidence="14" id="KW-1185">Reference proteome</keyword>
<feature type="compositionally biased region" description="Low complexity" evidence="10">
    <location>
        <begin position="94"/>
        <end position="112"/>
    </location>
</feature>
<keyword evidence="5 11" id="KW-0812">Transmembrane</keyword>
<dbReference type="PANTHER" id="PTHR21567:SF9">
    <property type="entry name" value="CLIP-ASSOCIATING PROTEIN"/>
    <property type="match status" value="1"/>
</dbReference>
<evidence type="ECO:0000256" key="5">
    <source>
        <dbReference type="ARBA" id="ARBA00022692"/>
    </source>
</evidence>
<protein>
    <submittedName>
        <fullName evidence="13">Suppressor of tub2 mutation</fullName>
    </submittedName>
</protein>
<dbReference type="SUPFAM" id="SSF144091">
    <property type="entry name" value="Rhomboid-like"/>
    <property type="match status" value="1"/>
</dbReference>
<feature type="region of interest" description="Disordered" evidence="10">
    <location>
        <begin position="1251"/>
        <end position="1272"/>
    </location>
</feature>
<dbReference type="Gene3D" id="1.20.1540.10">
    <property type="entry name" value="Rhomboid-like"/>
    <property type="match status" value="1"/>
</dbReference>
<reference evidence="13 14" key="1">
    <citation type="submission" date="2024-01" db="EMBL/GenBank/DDBJ databases">
        <title>A draft genome for a cacao thread blight-causing isolate of Paramarasmius palmivorus.</title>
        <authorList>
            <person name="Baruah I.K."/>
            <person name="Bukari Y."/>
            <person name="Amoako-Attah I."/>
            <person name="Meinhardt L.W."/>
            <person name="Bailey B.A."/>
            <person name="Cohen S.P."/>
        </authorList>
    </citation>
    <scope>NUCLEOTIDE SEQUENCE [LARGE SCALE GENOMIC DNA]</scope>
    <source>
        <strain evidence="13 14">GH-12</strain>
    </source>
</reference>
<feature type="region of interest" description="Disordered" evidence="10">
    <location>
        <begin position="651"/>
        <end position="672"/>
    </location>
</feature>
<dbReference type="GO" id="GO:0005881">
    <property type="term" value="C:cytoplasmic microtubule"/>
    <property type="evidence" value="ECO:0007669"/>
    <property type="project" value="TreeGrafter"/>
</dbReference>
<feature type="transmembrane region" description="Helical" evidence="11">
    <location>
        <begin position="212"/>
        <end position="229"/>
    </location>
</feature>
<gene>
    <name evidence="13" type="primary">STU1</name>
    <name evidence="13" type="ORF">VNI00_001065</name>
</gene>
<dbReference type="EMBL" id="JAYKXP010000003">
    <property type="protein sequence ID" value="KAK7060300.1"/>
    <property type="molecule type" value="Genomic_DNA"/>
</dbReference>
<feature type="compositionally biased region" description="Low complexity" evidence="10">
    <location>
        <begin position="1013"/>
        <end position="1033"/>
    </location>
</feature>
<evidence type="ECO:0000256" key="9">
    <source>
        <dbReference type="ARBA" id="ARBA00023136"/>
    </source>
</evidence>
<evidence type="ECO:0000256" key="6">
    <source>
        <dbReference type="ARBA" id="ARBA00022701"/>
    </source>
</evidence>
<dbReference type="Pfam" id="PF12348">
    <property type="entry name" value="CLASP_N"/>
    <property type="match status" value="1"/>
</dbReference>
<dbReference type="SMART" id="SM01349">
    <property type="entry name" value="TOG"/>
    <property type="match status" value="2"/>
</dbReference>
<dbReference type="GO" id="GO:1990023">
    <property type="term" value="C:mitotic spindle midzone"/>
    <property type="evidence" value="ECO:0007669"/>
    <property type="project" value="TreeGrafter"/>
</dbReference>
<dbReference type="Gene3D" id="1.25.10.10">
    <property type="entry name" value="Leucine-rich Repeat Variant"/>
    <property type="match status" value="2"/>
</dbReference>
<feature type="region of interest" description="Disordered" evidence="10">
    <location>
        <begin position="1090"/>
        <end position="1109"/>
    </location>
</feature>
<feature type="region of interest" description="Disordered" evidence="10">
    <location>
        <begin position="1166"/>
        <end position="1198"/>
    </location>
</feature>
<dbReference type="InterPro" id="IPR034085">
    <property type="entry name" value="TOG"/>
</dbReference>
<keyword evidence="4" id="KW-0132">Cell division</keyword>
<feature type="transmembrane region" description="Helical" evidence="11">
    <location>
        <begin position="267"/>
        <end position="289"/>
    </location>
</feature>
<feature type="compositionally biased region" description="Polar residues" evidence="10">
    <location>
        <begin position="1184"/>
        <end position="1196"/>
    </location>
</feature>
<comment type="similarity">
    <text evidence="3">Belongs to the CLASP family.</text>
</comment>
<evidence type="ECO:0000313" key="13">
    <source>
        <dbReference type="EMBL" id="KAK7060300.1"/>
    </source>
</evidence>
<feature type="domain" description="TOG" evidence="12">
    <location>
        <begin position="332"/>
        <end position="609"/>
    </location>
</feature>
<dbReference type="GO" id="GO:0008017">
    <property type="term" value="F:microtubule binding"/>
    <property type="evidence" value="ECO:0007669"/>
    <property type="project" value="TreeGrafter"/>
</dbReference>
<evidence type="ECO:0000256" key="8">
    <source>
        <dbReference type="ARBA" id="ARBA00022989"/>
    </source>
</evidence>
<evidence type="ECO:0000256" key="4">
    <source>
        <dbReference type="ARBA" id="ARBA00022618"/>
    </source>
</evidence>
<keyword evidence="7" id="KW-0131">Cell cycle</keyword>
<dbReference type="GO" id="GO:0005815">
    <property type="term" value="C:microtubule organizing center"/>
    <property type="evidence" value="ECO:0007669"/>
    <property type="project" value="TreeGrafter"/>
</dbReference>
<dbReference type="GO" id="GO:0016020">
    <property type="term" value="C:membrane"/>
    <property type="evidence" value="ECO:0007669"/>
    <property type="project" value="UniProtKB-SubCell"/>
</dbReference>
<dbReference type="GO" id="GO:0005876">
    <property type="term" value="C:spindle microtubule"/>
    <property type="evidence" value="ECO:0007669"/>
    <property type="project" value="TreeGrafter"/>
</dbReference>
<feature type="compositionally biased region" description="Polar residues" evidence="10">
    <location>
        <begin position="1034"/>
        <end position="1051"/>
    </location>
</feature>
<dbReference type="InterPro" id="IPR016024">
    <property type="entry name" value="ARM-type_fold"/>
</dbReference>
<dbReference type="GO" id="GO:0051301">
    <property type="term" value="P:cell division"/>
    <property type="evidence" value="ECO:0007669"/>
    <property type="project" value="UniProtKB-KW"/>
</dbReference>
<dbReference type="InterPro" id="IPR022764">
    <property type="entry name" value="Peptidase_S54_rhomboid_dom"/>
</dbReference>
<evidence type="ECO:0000256" key="7">
    <source>
        <dbReference type="ARBA" id="ARBA00022776"/>
    </source>
</evidence>
<accession>A0AAW0EAS1</accession>
<evidence type="ECO:0000313" key="14">
    <source>
        <dbReference type="Proteomes" id="UP001383192"/>
    </source>
</evidence>
<evidence type="ECO:0000256" key="1">
    <source>
        <dbReference type="ARBA" id="ARBA00004141"/>
    </source>
</evidence>
<comment type="subcellular location">
    <subcellularLocation>
        <location evidence="2">Cytoplasm</location>
        <location evidence="2">Cytoskeleton</location>
        <location evidence="2">Spindle</location>
    </subcellularLocation>
    <subcellularLocation>
        <location evidence="1">Membrane</location>
        <topology evidence="1">Multi-pass membrane protein</topology>
    </subcellularLocation>
</comment>
<evidence type="ECO:0000256" key="3">
    <source>
        <dbReference type="ARBA" id="ARBA00009549"/>
    </source>
</evidence>
<dbReference type="InterPro" id="IPR011989">
    <property type="entry name" value="ARM-like"/>
</dbReference>